<dbReference type="GO" id="GO:0016757">
    <property type="term" value="F:glycosyltransferase activity"/>
    <property type="evidence" value="ECO:0007669"/>
    <property type="project" value="TreeGrafter"/>
</dbReference>
<proteinExistence type="predicted"/>
<gene>
    <name evidence="2" type="ORF">BRCON_1949</name>
</gene>
<evidence type="ECO:0000259" key="1">
    <source>
        <dbReference type="Pfam" id="PF13579"/>
    </source>
</evidence>
<dbReference type="PANTHER" id="PTHR45947:SF3">
    <property type="entry name" value="SULFOQUINOVOSYL TRANSFERASE SQD2"/>
    <property type="match status" value="1"/>
</dbReference>
<keyword evidence="2" id="KW-0808">Transferase</keyword>
<dbReference type="Pfam" id="PF13579">
    <property type="entry name" value="Glyco_trans_4_4"/>
    <property type="match status" value="1"/>
</dbReference>
<sequence>MSQARKRRVLIIVENLPVPFDRRVWLEATALRDAGYEVSVICPKGKNYMQSRETLEGIHIYRHPLPVEGDSGALGFLIEYGVAFFWELFLAWKIFLTRGFDILHACNPPDNIFLVALTFRPFGVRFVFDQHDINPELYIAKYGKKGPLYYVLLALERLTYATAHLVIATNESYRRIALTRGRKRPEQVHIVRSAPDTTRFRPVEPDPALREGRRYLVAYVGVMGKQEGIDLLLDAVRVITHEHGREDILFVLIGSGPERPHMEEYAKRIGVAPHVRFTGRIPDEDLLRYLSTADVCVNPDRVNEMNDKSTMNKIMEYMAVGKPIVQFDMTEGRFSAQEASLYAKANDPRDFAEKILELLADPERRRRMGEFGRRRMETELDWRFSREALLRAYASIP</sequence>
<dbReference type="InterPro" id="IPR050194">
    <property type="entry name" value="Glycosyltransferase_grp1"/>
</dbReference>
<accession>A0A2Z4Y6U9</accession>
<dbReference type="EMBL" id="CP030759">
    <property type="protein sequence ID" value="AXA36726.1"/>
    <property type="molecule type" value="Genomic_DNA"/>
</dbReference>
<dbReference type="SUPFAM" id="SSF53756">
    <property type="entry name" value="UDP-Glycosyltransferase/glycogen phosphorylase"/>
    <property type="match status" value="1"/>
</dbReference>
<name>A0A2Z4Y6U9_SUMC1</name>
<dbReference type="KEGG" id="schv:BRCON_1949"/>
<dbReference type="Pfam" id="PF13692">
    <property type="entry name" value="Glyco_trans_1_4"/>
    <property type="match status" value="1"/>
</dbReference>
<organism evidence="2 3">
    <name type="scientific">Sumerlaea chitinivorans</name>
    <dbReference type="NCBI Taxonomy" id="2250252"/>
    <lineage>
        <taxon>Bacteria</taxon>
        <taxon>Candidatus Sumerlaeota</taxon>
        <taxon>Candidatus Sumerlaeia</taxon>
        <taxon>Candidatus Sumerlaeales</taxon>
        <taxon>Candidatus Sumerlaeaceae</taxon>
        <taxon>Candidatus Sumerlaea</taxon>
    </lineage>
</organism>
<evidence type="ECO:0000313" key="3">
    <source>
        <dbReference type="Proteomes" id="UP000262583"/>
    </source>
</evidence>
<dbReference type="Gene3D" id="3.40.50.2000">
    <property type="entry name" value="Glycogen Phosphorylase B"/>
    <property type="match status" value="2"/>
</dbReference>
<protein>
    <submittedName>
        <fullName evidence="2">Glycosyltransferase</fullName>
    </submittedName>
</protein>
<feature type="domain" description="Glycosyltransferase subfamily 4-like N-terminal" evidence="1">
    <location>
        <begin position="23"/>
        <end position="191"/>
    </location>
</feature>
<dbReference type="AlphaFoldDB" id="A0A2Z4Y6U9"/>
<reference evidence="2 3" key="1">
    <citation type="submission" date="2018-05" db="EMBL/GenBank/DDBJ databases">
        <title>A metagenomic window into the 2 km-deep terrestrial subsurface aquifer revealed taxonomically and functionally diverse microbial community comprising novel uncultured bacterial lineages.</title>
        <authorList>
            <person name="Kadnikov V.V."/>
            <person name="Mardanov A.V."/>
            <person name="Beletsky A.V."/>
            <person name="Banks D."/>
            <person name="Pimenov N.V."/>
            <person name="Frank Y.A."/>
            <person name="Karnachuk O.V."/>
            <person name="Ravin N.V."/>
        </authorList>
    </citation>
    <scope>NUCLEOTIDE SEQUENCE [LARGE SCALE GENOMIC DNA]</scope>
    <source>
        <strain evidence="2">BY</strain>
    </source>
</reference>
<dbReference type="CDD" id="cd03794">
    <property type="entry name" value="GT4_WbuB-like"/>
    <property type="match status" value="1"/>
</dbReference>
<dbReference type="PANTHER" id="PTHR45947">
    <property type="entry name" value="SULFOQUINOVOSYL TRANSFERASE SQD2"/>
    <property type="match status" value="1"/>
</dbReference>
<evidence type="ECO:0000313" key="2">
    <source>
        <dbReference type="EMBL" id="AXA36726.1"/>
    </source>
</evidence>
<dbReference type="InterPro" id="IPR028098">
    <property type="entry name" value="Glyco_trans_4-like_N"/>
</dbReference>
<dbReference type="Proteomes" id="UP000262583">
    <property type="component" value="Chromosome"/>
</dbReference>